<reference evidence="2 3" key="1">
    <citation type="submission" date="2024-01" db="EMBL/GenBank/DDBJ databases">
        <title>The genomes of 5 underutilized Papilionoideae crops provide insights into root nodulation and disease resistanc.</title>
        <authorList>
            <person name="Jiang F."/>
        </authorList>
    </citation>
    <scope>NUCLEOTIDE SEQUENCE [LARGE SCALE GENOMIC DNA]</scope>
    <source>
        <strain evidence="2">LVBAO_FW01</strain>
        <tissue evidence="2">Leaves</tissue>
    </source>
</reference>
<evidence type="ECO:0000313" key="3">
    <source>
        <dbReference type="Proteomes" id="UP001367508"/>
    </source>
</evidence>
<proteinExistence type="predicted"/>
<keyword evidence="3" id="KW-1185">Reference proteome</keyword>
<keyword evidence="1" id="KW-0812">Transmembrane</keyword>
<dbReference type="AlphaFoldDB" id="A0AAN9PPS7"/>
<keyword evidence="1" id="KW-0472">Membrane</keyword>
<keyword evidence="1" id="KW-1133">Transmembrane helix</keyword>
<protein>
    <submittedName>
        <fullName evidence="2">Uncharacterized protein</fullName>
    </submittedName>
</protein>
<accession>A0AAN9PPS7</accession>
<comment type="caution">
    <text evidence="2">The sequence shown here is derived from an EMBL/GenBank/DDBJ whole genome shotgun (WGS) entry which is preliminary data.</text>
</comment>
<sequence length="69" mass="8309">MRLYNTNLNYCMLRCLVTCEAILEFVEERVQPKLRSLQLLKRYHLSLSLPMLSTWLAIGYWILVERKFS</sequence>
<dbReference type="EMBL" id="JAYMYQ010000011">
    <property type="protein sequence ID" value="KAK7305914.1"/>
    <property type="molecule type" value="Genomic_DNA"/>
</dbReference>
<feature type="transmembrane region" description="Helical" evidence="1">
    <location>
        <begin position="43"/>
        <end position="63"/>
    </location>
</feature>
<name>A0AAN9PPS7_CANGL</name>
<evidence type="ECO:0000256" key="1">
    <source>
        <dbReference type="SAM" id="Phobius"/>
    </source>
</evidence>
<gene>
    <name evidence="2" type="ORF">VNO77_43827</name>
</gene>
<dbReference type="Proteomes" id="UP001367508">
    <property type="component" value="Unassembled WGS sequence"/>
</dbReference>
<organism evidence="2 3">
    <name type="scientific">Canavalia gladiata</name>
    <name type="common">Sword bean</name>
    <name type="synonym">Dolichos gladiatus</name>
    <dbReference type="NCBI Taxonomy" id="3824"/>
    <lineage>
        <taxon>Eukaryota</taxon>
        <taxon>Viridiplantae</taxon>
        <taxon>Streptophyta</taxon>
        <taxon>Embryophyta</taxon>
        <taxon>Tracheophyta</taxon>
        <taxon>Spermatophyta</taxon>
        <taxon>Magnoliopsida</taxon>
        <taxon>eudicotyledons</taxon>
        <taxon>Gunneridae</taxon>
        <taxon>Pentapetalae</taxon>
        <taxon>rosids</taxon>
        <taxon>fabids</taxon>
        <taxon>Fabales</taxon>
        <taxon>Fabaceae</taxon>
        <taxon>Papilionoideae</taxon>
        <taxon>50 kb inversion clade</taxon>
        <taxon>NPAAA clade</taxon>
        <taxon>indigoferoid/millettioid clade</taxon>
        <taxon>Phaseoleae</taxon>
        <taxon>Canavalia</taxon>
    </lineage>
</organism>
<evidence type="ECO:0000313" key="2">
    <source>
        <dbReference type="EMBL" id="KAK7305914.1"/>
    </source>
</evidence>